<dbReference type="AlphaFoldDB" id="A0A835Y0F3"/>
<proteinExistence type="predicted"/>
<evidence type="ECO:0000256" key="2">
    <source>
        <dbReference type="ARBA" id="ARBA00022737"/>
    </source>
</evidence>
<keyword evidence="2" id="KW-0677">Repeat</keyword>
<comment type="pathway">
    <text evidence="1">Protein modification; protein ubiquitination.</text>
</comment>
<dbReference type="SMART" id="SM00225">
    <property type="entry name" value="BTB"/>
    <property type="match status" value="1"/>
</dbReference>
<evidence type="ECO:0000313" key="6">
    <source>
        <dbReference type="EMBL" id="KAG2493623.1"/>
    </source>
</evidence>
<dbReference type="SUPFAM" id="SSF54695">
    <property type="entry name" value="POZ domain"/>
    <property type="match status" value="1"/>
</dbReference>
<dbReference type="CDD" id="cd18186">
    <property type="entry name" value="BTB_POZ_ZBTB_KLHL-like"/>
    <property type="match status" value="1"/>
</dbReference>
<gene>
    <name evidence="6" type="ORF">HYH03_008140</name>
</gene>
<feature type="domain" description="BTB" evidence="4">
    <location>
        <begin position="174"/>
        <end position="237"/>
    </location>
</feature>
<feature type="domain" description="MATH" evidence="5">
    <location>
        <begin position="13"/>
        <end position="139"/>
    </location>
</feature>
<dbReference type="Pfam" id="PF00651">
    <property type="entry name" value="BTB"/>
    <property type="match status" value="1"/>
</dbReference>
<sequence>MAKRAASPDEPEDWSFEWNIPNFMKLADTQVSDTFEAGGYRWRILGYPKQNREPHTHVSVFLELVDGARIAEADLPTVAFKLLVCNRDPAKHATWSAGPPPTIKGPAFGWGISTLVPRADLTKAKGFLQGGALRLRVEISDIWSRPSKRVKTSAPSSSVCADLLALLDDPGPTSDVTLIAGERRFEAHRAILAARCPYFRTLFASGFRDGGAREVALPDAQPDALSLLLRFMYGGELGACGWDVLRPAVDLADRLLLPAAKEALQQRIVDTTTADTILADAAWAERMGHAALAAALVDAYPALAKAVPASAVLELAGSNPQLLAQLLVAVTGTAK</sequence>
<evidence type="ECO:0000313" key="7">
    <source>
        <dbReference type="Proteomes" id="UP000612055"/>
    </source>
</evidence>
<dbReference type="InterPro" id="IPR044515">
    <property type="entry name" value="ABTB1"/>
</dbReference>
<evidence type="ECO:0000259" key="5">
    <source>
        <dbReference type="PROSITE" id="PS50144"/>
    </source>
</evidence>
<dbReference type="OrthoDB" id="546239at2759"/>
<dbReference type="GO" id="GO:0005737">
    <property type="term" value="C:cytoplasm"/>
    <property type="evidence" value="ECO:0007669"/>
    <property type="project" value="TreeGrafter"/>
</dbReference>
<dbReference type="GO" id="GO:0000151">
    <property type="term" value="C:ubiquitin ligase complex"/>
    <property type="evidence" value="ECO:0007669"/>
    <property type="project" value="TreeGrafter"/>
</dbReference>
<dbReference type="PANTHER" id="PTHR46231:SF1">
    <property type="entry name" value="ANKYRIN REPEAT AND BTB_POZ DOMAIN-CONTAINING PROTEIN 1"/>
    <property type="match status" value="1"/>
</dbReference>
<dbReference type="EMBL" id="JAEHOE010000036">
    <property type="protein sequence ID" value="KAG2493623.1"/>
    <property type="molecule type" value="Genomic_DNA"/>
</dbReference>
<evidence type="ECO:0000256" key="3">
    <source>
        <dbReference type="ARBA" id="ARBA00023043"/>
    </source>
</evidence>
<keyword evidence="7" id="KW-1185">Reference proteome</keyword>
<name>A0A835Y0F3_9CHLO</name>
<dbReference type="InterPro" id="IPR008974">
    <property type="entry name" value="TRAF-like"/>
</dbReference>
<dbReference type="InterPro" id="IPR011333">
    <property type="entry name" value="SKP1/BTB/POZ_sf"/>
</dbReference>
<dbReference type="Pfam" id="PF22486">
    <property type="entry name" value="MATH_2"/>
    <property type="match status" value="1"/>
</dbReference>
<dbReference type="PROSITE" id="PS50144">
    <property type="entry name" value="MATH"/>
    <property type="match status" value="1"/>
</dbReference>
<dbReference type="InterPro" id="IPR002083">
    <property type="entry name" value="MATH/TRAF_dom"/>
</dbReference>
<comment type="caution">
    <text evidence="6">The sequence shown here is derived from an EMBL/GenBank/DDBJ whole genome shotgun (WGS) entry which is preliminary data.</text>
</comment>
<dbReference type="Gene3D" id="3.30.710.10">
    <property type="entry name" value="Potassium Channel Kv1.1, Chain A"/>
    <property type="match status" value="1"/>
</dbReference>
<dbReference type="PROSITE" id="PS50097">
    <property type="entry name" value="BTB"/>
    <property type="match status" value="1"/>
</dbReference>
<protein>
    <submittedName>
        <fullName evidence="6">Uncharacterized protein</fullName>
    </submittedName>
</protein>
<evidence type="ECO:0000259" key="4">
    <source>
        <dbReference type="PROSITE" id="PS50097"/>
    </source>
</evidence>
<dbReference type="SUPFAM" id="SSF49599">
    <property type="entry name" value="TRAF domain-like"/>
    <property type="match status" value="1"/>
</dbReference>
<accession>A0A835Y0F3</accession>
<keyword evidence="3" id="KW-0040">ANK repeat</keyword>
<dbReference type="Gene3D" id="2.60.210.10">
    <property type="entry name" value="Apoptosis, Tumor Necrosis Factor Receptor Associated Protein 2, Chain A"/>
    <property type="match status" value="1"/>
</dbReference>
<organism evidence="6 7">
    <name type="scientific">Edaphochlamys debaryana</name>
    <dbReference type="NCBI Taxonomy" id="47281"/>
    <lineage>
        <taxon>Eukaryota</taxon>
        <taxon>Viridiplantae</taxon>
        <taxon>Chlorophyta</taxon>
        <taxon>core chlorophytes</taxon>
        <taxon>Chlorophyceae</taxon>
        <taxon>CS clade</taxon>
        <taxon>Chlamydomonadales</taxon>
        <taxon>Chlamydomonadales incertae sedis</taxon>
        <taxon>Edaphochlamys</taxon>
    </lineage>
</organism>
<reference evidence="6" key="1">
    <citation type="journal article" date="2020" name="bioRxiv">
        <title>Comparative genomics of Chlamydomonas.</title>
        <authorList>
            <person name="Craig R.J."/>
            <person name="Hasan A.R."/>
            <person name="Ness R.W."/>
            <person name="Keightley P.D."/>
        </authorList>
    </citation>
    <scope>NUCLEOTIDE SEQUENCE</scope>
    <source>
        <strain evidence="6">CCAP 11/70</strain>
    </source>
</reference>
<dbReference type="PANTHER" id="PTHR46231">
    <property type="entry name" value="ANKYRIN REPEAT AND BTB/POZ DOMAIN-CONTAINING PROTEIN 1"/>
    <property type="match status" value="1"/>
</dbReference>
<dbReference type="CDD" id="cd00121">
    <property type="entry name" value="MATH"/>
    <property type="match status" value="1"/>
</dbReference>
<evidence type="ECO:0000256" key="1">
    <source>
        <dbReference type="ARBA" id="ARBA00004906"/>
    </source>
</evidence>
<dbReference type="InterPro" id="IPR000210">
    <property type="entry name" value="BTB/POZ_dom"/>
</dbReference>
<dbReference type="Proteomes" id="UP000612055">
    <property type="component" value="Unassembled WGS sequence"/>
</dbReference>